<name>A0A916S7J6_9BACI</name>
<keyword evidence="3" id="KW-1185">Reference proteome</keyword>
<organism evidence="2 3">
    <name type="scientific">Ornithinibacillus halotolerans</name>
    <dbReference type="NCBI Taxonomy" id="1274357"/>
    <lineage>
        <taxon>Bacteria</taxon>
        <taxon>Bacillati</taxon>
        <taxon>Bacillota</taxon>
        <taxon>Bacilli</taxon>
        <taxon>Bacillales</taxon>
        <taxon>Bacillaceae</taxon>
        <taxon>Ornithinibacillus</taxon>
    </lineage>
</organism>
<keyword evidence="1" id="KW-1133">Transmembrane helix</keyword>
<proteinExistence type="predicted"/>
<keyword evidence="1" id="KW-0472">Membrane</keyword>
<accession>A0A916S7J6</accession>
<dbReference type="EMBL" id="BMEY01000020">
    <property type="protein sequence ID" value="GGA87122.1"/>
    <property type="molecule type" value="Genomic_DNA"/>
</dbReference>
<reference evidence="2" key="2">
    <citation type="submission" date="2020-09" db="EMBL/GenBank/DDBJ databases">
        <authorList>
            <person name="Sun Q."/>
            <person name="Zhou Y."/>
        </authorList>
    </citation>
    <scope>NUCLEOTIDE SEQUENCE</scope>
    <source>
        <strain evidence="2">CGMCC 1.12408</strain>
    </source>
</reference>
<feature type="transmembrane region" description="Helical" evidence="1">
    <location>
        <begin position="6"/>
        <end position="23"/>
    </location>
</feature>
<evidence type="ECO:0000313" key="3">
    <source>
        <dbReference type="Proteomes" id="UP000613512"/>
    </source>
</evidence>
<gene>
    <name evidence="2" type="ORF">GCM10008025_32460</name>
</gene>
<evidence type="ECO:0000256" key="1">
    <source>
        <dbReference type="SAM" id="Phobius"/>
    </source>
</evidence>
<dbReference type="Proteomes" id="UP000613512">
    <property type="component" value="Unassembled WGS sequence"/>
</dbReference>
<feature type="transmembrane region" description="Helical" evidence="1">
    <location>
        <begin position="68"/>
        <end position="94"/>
    </location>
</feature>
<protein>
    <submittedName>
        <fullName evidence="2">Uncharacterized protein</fullName>
    </submittedName>
</protein>
<dbReference type="RefSeq" id="WP_188385730.1">
    <property type="nucleotide sequence ID" value="NZ_BMEY01000020.1"/>
</dbReference>
<feature type="transmembrane region" description="Helical" evidence="1">
    <location>
        <begin position="35"/>
        <end position="56"/>
    </location>
</feature>
<reference evidence="2" key="1">
    <citation type="journal article" date="2014" name="Int. J. Syst. Evol. Microbiol.">
        <title>Complete genome sequence of Corynebacterium casei LMG S-19264T (=DSM 44701T), isolated from a smear-ripened cheese.</title>
        <authorList>
            <consortium name="US DOE Joint Genome Institute (JGI-PGF)"/>
            <person name="Walter F."/>
            <person name="Albersmeier A."/>
            <person name="Kalinowski J."/>
            <person name="Ruckert C."/>
        </authorList>
    </citation>
    <scope>NUCLEOTIDE SEQUENCE</scope>
    <source>
        <strain evidence="2">CGMCC 1.12408</strain>
    </source>
</reference>
<keyword evidence="1" id="KW-0812">Transmembrane</keyword>
<evidence type="ECO:0000313" key="2">
    <source>
        <dbReference type="EMBL" id="GGA87122.1"/>
    </source>
</evidence>
<comment type="caution">
    <text evidence="2">The sequence shown here is derived from an EMBL/GenBank/DDBJ whole genome shotgun (WGS) entry which is preliminary data.</text>
</comment>
<sequence length="104" mass="11715">MDDLLTVLVIFIVLLSIIIQFFISTKKTWERKKKFALSISLFLFMSIVNISLHIILDYLPYAPISGIVLVFTIAWGIFISIIAGVLQIITAIVASSISRKKDSR</sequence>
<dbReference type="AlphaFoldDB" id="A0A916S7J6"/>